<dbReference type="EMBL" id="BMNT01000004">
    <property type="protein sequence ID" value="GGK68713.1"/>
    <property type="molecule type" value="Genomic_DNA"/>
</dbReference>
<protein>
    <submittedName>
        <fullName evidence="1">Uncharacterized protein</fullName>
    </submittedName>
</protein>
<proteinExistence type="predicted"/>
<comment type="caution">
    <text evidence="1">The sequence shown here is derived from an EMBL/GenBank/DDBJ whole genome shotgun (WGS) entry which is preliminary data.</text>
</comment>
<gene>
    <name evidence="1" type="ORF">GCM10007964_09600</name>
</gene>
<reference evidence="1" key="1">
    <citation type="journal article" date="2014" name="Int. J. Syst. Evol. Microbiol.">
        <title>Complete genome sequence of Corynebacterium casei LMG S-19264T (=DSM 44701T), isolated from a smear-ripened cheese.</title>
        <authorList>
            <consortium name="US DOE Joint Genome Institute (JGI-PGF)"/>
            <person name="Walter F."/>
            <person name="Albersmeier A."/>
            <person name="Kalinowski J."/>
            <person name="Ruckert C."/>
        </authorList>
    </citation>
    <scope>NUCLEOTIDE SEQUENCE</scope>
    <source>
        <strain evidence="1">JCM 13064</strain>
    </source>
</reference>
<evidence type="ECO:0000313" key="2">
    <source>
        <dbReference type="Proteomes" id="UP000645217"/>
    </source>
</evidence>
<dbReference type="Proteomes" id="UP000645217">
    <property type="component" value="Unassembled WGS sequence"/>
</dbReference>
<name>A0A917QUP9_9ACTN</name>
<sequence>MSLPRQGQLKARADRRVVFHEEDAGHPHIMAESDIIPESGYLAVSRKCDTPPMGPRQ</sequence>
<keyword evidence="2" id="KW-1185">Reference proteome</keyword>
<organism evidence="1 2">
    <name type="scientific">Sphaerisporangium melleum</name>
    <dbReference type="NCBI Taxonomy" id="321316"/>
    <lineage>
        <taxon>Bacteria</taxon>
        <taxon>Bacillati</taxon>
        <taxon>Actinomycetota</taxon>
        <taxon>Actinomycetes</taxon>
        <taxon>Streptosporangiales</taxon>
        <taxon>Streptosporangiaceae</taxon>
        <taxon>Sphaerisporangium</taxon>
    </lineage>
</organism>
<evidence type="ECO:0000313" key="1">
    <source>
        <dbReference type="EMBL" id="GGK68713.1"/>
    </source>
</evidence>
<reference evidence="1" key="2">
    <citation type="submission" date="2020-09" db="EMBL/GenBank/DDBJ databases">
        <authorList>
            <person name="Sun Q."/>
            <person name="Ohkuma M."/>
        </authorList>
    </citation>
    <scope>NUCLEOTIDE SEQUENCE</scope>
    <source>
        <strain evidence="1">JCM 13064</strain>
    </source>
</reference>
<accession>A0A917QUP9</accession>
<dbReference type="AlphaFoldDB" id="A0A917QUP9"/>